<dbReference type="AlphaFoldDB" id="A0AAU2VRD6"/>
<evidence type="ECO:0000256" key="2">
    <source>
        <dbReference type="SAM" id="SignalP"/>
    </source>
</evidence>
<accession>A0AAU2VRD6</accession>
<feature type="signal peptide" evidence="2">
    <location>
        <begin position="1"/>
        <end position="24"/>
    </location>
</feature>
<name>A0AAU2VRD6_9ACTN</name>
<protein>
    <recommendedName>
        <fullName evidence="4">Lipoprotein</fullName>
    </recommendedName>
</protein>
<feature type="region of interest" description="Disordered" evidence="1">
    <location>
        <begin position="147"/>
        <end position="179"/>
    </location>
</feature>
<dbReference type="EMBL" id="CP108313">
    <property type="protein sequence ID" value="WTW69557.1"/>
    <property type="molecule type" value="Genomic_DNA"/>
</dbReference>
<dbReference type="PROSITE" id="PS51257">
    <property type="entry name" value="PROKAR_LIPOPROTEIN"/>
    <property type="match status" value="1"/>
</dbReference>
<evidence type="ECO:0008006" key="4">
    <source>
        <dbReference type="Google" id="ProtNLM"/>
    </source>
</evidence>
<evidence type="ECO:0000313" key="3">
    <source>
        <dbReference type="EMBL" id="WTW69557.1"/>
    </source>
</evidence>
<reference evidence="3" key="1">
    <citation type="submission" date="2022-10" db="EMBL/GenBank/DDBJ databases">
        <title>The complete genomes of actinobacterial strains from the NBC collection.</title>
        <authorList>
            <person name="Joergensen T.S."/>
            <person name="Alvarez Arevalo M."/>
            <person name="Sterndorff E.B."/>
            <person name="Faurdal D."/>
            <person name="Vuksanovic O."/>
            <person name="Mourched A.-S."/>
            <person name="Charusanti P."/>
            <person name="Shaw S."/>
            <person name="Blin K."/>
            <person name="Weber T."/>
        </authorList>
    </citation>
    <scope>NUCLEOTIDE SEQUENCE</scope>
    <source>
        <strain evidence="3">NBC_00008</strain>
    </source>
</reference>
<keyword evidence="2" id="KW-0732">Signal</keyword>
<organism evidence="3">
    <name type="scientific">Streptomyces sp. NBC_00008</name>
    <dbReference type="NCBI Taxonomy" id="2903610"/>
    <lineage>
        <taxon>Bacteria</taxon>
        <taxon>Bacillati</taxon>
        <taxon>Actinomycetota</taxon>
        <taxon>Actinomycetes</taxon>
        <taxon>Kitasatosporales</taxon>
        <taxon>Streptomycetaceae</taxon>
        <taxon>Streptomyces</taxon>
    </lineage>
</organism>
<proteinExistence type="predicted"/>
<gene>
    <name evidence="3" type="ORF">OG398_15385</name>
</gene>
<evidence type="ECO:0000256" key="1">
    <source>
        <dbReference type="SAM" id="MobiDB-lite"/>
    </source>
</evidence>
<sequence>MYPLPGRRHLHRSAVAICAAALLAACSSPTGKGQTEGASEPEISATPTMLSTVGARFPLDAYDATQEEAAALQEGQGVLISRCMERFGFRYSLPSRPASAASGKANARVFGVVDASEAAQYGYGTPGEAQAPRRTPQSLTPSEEIALHGAPDLKPGDMPRSQVEAEKKGGGKQRINGRAVPVGGCGREAFLKLYAPEPDAVDALYVFNLKSQAESRSREDSRTKKVNKRWSGCMARKGHTASDPMNATTELGITDDALGSPAAITAARADVACKKEVGLVGVYFAVQSAYQKRQIDKNAETLDLAKKQLKNRLKLAASLIASP</sequence>
<feature type="chain" id="PRO_5043446500" description="Lipoprotein" evidence="2">
    <location>
        <begin position="25"/>
        <end position="323"/>
    </location>
</feature>